<comment type="caution">
    <text evidence="4">Lacks conserved residue(s) required for the propagation of feature annotation.</text>
</comment>
<keyword evidence="5" id="KW-0175">Coiled coil</keyword>
<dbReference type="Pfam" id="PF01734">
    <property type="entry name" value="Patatin"/>
    <property type="match status" value="1"/>
</dbReference>
<protein>
    <submittedName>
        <fullName evidence="7">Patatin-like phospholipase family protein</fullName>
    </submittedName>
</protein>
<comment type="caution">
    <text evidence="7">The sequence shown here is derived from an EMBL/GenBank/DDBJ whole genome shotgun (WGS) entry which is preliminary data.</text>
</comment>
<proteinExistence type="predicted"/>
<feature type="coiled-coil region" evidence="5">
    <location>
        <begin position="242"/>
        <end position="269"/>
    </location>
</feature>
<dbReference type="PROSITE" id="PS51635">
    <property type="entry name" value="PNPLA"/>
    <property type="match status" value="1"/>
</dbReference>
<dbReference type="PANTHER" id="PTHR14226">
    <property type="entry name" value="NEUROPATHY TARGET ESTERASE/SWISS CHEESE D.MELANOGASTER"/>
    <property type="match status" value="1"/>
</dbReference>
<dbReference type="InterPro" id="IPR050301">
    <property type="entry name" value="NTE"/>
</dbReference>
<evidence type="ECO:0000313" key="7">
    <source>
        <dbReference type="EMBL" id="MFC5627415.1"/>
    </source>
</evidence>
<feature type="domain" description="PNPLA" evidence="6">
    <location>
        <begin position="10"/>
        <end position="168"/>
    </location>
</feature>
<accession>A0ABW0U500</accession>
<evidence type="ECO:0000256" key="4">
    <source>
        <dbReference type="PROSITE-ProRule" id="PRU01161"/>
    </source>
</evidence>
<feature type="active site" description="Proton acceptor" evidence="4">
    <location>
        <position position="155"/>
    </location>
</feature>
<evidence type="ECO:0000313" key="8">
    <source>
        <dbReference type="Proteomes" id="UP001596143"/>
    </source>
</evidence>
<dbReference type="InterPro" id="IPR002641">
    <property type="entry name" value="PNPLA_dom"/>
</dbReference>
<gene>
    <name evidence="7" type="ORF">ACFPTR_00705</name>
</gene>
<feature type="active site" description="Nucleophile" evidence="4">
    <location>
        <position position="43"/>
    </location>
</feature>
<evidence type="ECO:0000256" key="2">
    <source>
        <dbReference type="ARBA" id="ARBA00022963"/>
    </source>
</evidence>
<feature type="short sequence motif" description="DGA/G" evidence="4">
    <location>
        <begin position="155"/>
        <end position="157"/>
    </location>
</feature>
<feature type="short sequence motif" description="GXSXG" evidence="4">
    <location>
        <begin position="41"/>
        <end position="45"/>
    </location>
</feature>
<name>A0ABW0U500_9BACI</name>
<evidence type="ECO:0000256" key="5">
    <source>
        <dbReference type="SAM" id="Coils"/>
    </source>
</evidence>
<keyword evidence="8" id="KW-1185">Reference proteome</keyword>
<keyword evidence="2 4" id="KW-0442">Lipid degradation</keyword>
<organism evidence="7 8">
    <name type="scientific">Aliibacillus thermotolerans</name>
    <dbReference type="NCBI Taxonomy" id="1834418"/>
    <lineage>
        <taxon>Bacteria</taxon>
        <taxon>Bacillati</taxon>
        <taxon>Bacillota</taxon>
        <taxon>Bacilli</taxon>
        <taxon>Bacillales</taxon>
        <taxon>Bacillaceae</taxon>
        <taxon>Aliibacillus</taxon>
    </lineage>
</organism>
<dbReference type="PANTHER" id="PTHR14226:SF76">
    <property type="entry name" value="NTE FAMILY PROTEIN RSSA"/>
    <property type="match status" value="1"/>
</dbReference>
<dbReference type="InterPro" id="IPR016035">
    <property type="entry name" value="Acyl_Trfase/lysoPLipase"/>
</dbReference>
<keyword evidence="3 4" id="KW-0443">Lipid metabolism</keyword>
<reference evidence="8" key="1">
    <citation type="journal article" date="2019" name="Int. J. Syst. Evol. Microbiol.">
        <title>The Global Catalogue of Microorganisms (GCM) 10K type strain sequencing project: providing services to taxonomists for standard genome sequencing and annotation.</title>
        <authorList>
            <consortium name="The Broad Institute Genomics Platform"/>
            <consortium name="The Broad Institute Genome Sequencing Center for Infectious Disease"/>
            <person name="Wu L."/>
            <person name="Ma J."/>
        </authorList>
    </citation>
    <scope>NUCLEOTIDE SEQUENCE [LARGE SCALE GENOMIC DNA]</scope>
    <source>
        <strain evidence="8">CGMCC 1.15790</strain>
    </source>
</reference>
<dbReference type="Gene3D" id="3.40.1090.10">
    <property type="entry name" value="Cytosolic phospholipase A2 catalytic domain"/>
    <property type="match status" value="2"/>
</dbReference>
<keyword evidence="1 4" id="KW-0378">Hydrolase</keyword>
<dbReference type="SUPFAM" id="SSF52151">
    <property type="entry name" value="FabD/lysophospholipase-like"/>
    <property type="match status" value="1"/>
</dbReference>
<evidence type="ECO:0000259" key="6">
    <source>
        <dbReference type="PROSITE" id="PS51635"/>
    </source>
</evidence>
<sequence>MEKSRPLIGLALGAGGVKGFAHIGVLRELEKNQIPIDMIAGSSIGALIAALYGVGHSPSTLETFTRLFNQTFYLDFTLPKQGFIQGERIKHVIRMLSQHKHLEELNIPVGVVATDLYSGEAVVFRQGPVADTVRASISIPGVFVPYSYKGRLFVDGGVADRLPIRTVKEMGADITIAVDVSFYNHTPNIRYVYDVILQSMDVMGKEFIRMVEKEADVFIRPKVTGRHLIDFKRAEEYITYGRTAMNRQLNELKRKIAQWKENNNDRESNEKNNEQT</sequence>
<evidence type="ECO:0000256" key="3">
    <source>
        <dbReference type="ARBA" id="ARBA00023098"/>
    </source>
</evidence>
<dbReference type="Proteomes" id="UP001596143">
    <property type="component" value="Unassembled WGS sequence"/>
</dbReference>
<evidence type="ECO:0000256" key="1">
    <source>
        <dbReference type="ARBA" id="ARBA00022801"/>
    </source>
</evidence>
<dbReference type="EMBL" id="JBHSPF010000004">
    <property type="protein sequence ID" value="MFC5627415.1"/>
    <property type="molecule type" value="Genomic_DNA"/>
</dbReference>
<dbReference type="RefSeq" id="WP_270898407.1">
    <property type="nucleotide sequence ID" value="NZ_JBHSPF010000004.1"/>
</dbReference>